<dbReference type="RefSeq" id="WP_090497812.1">
    <property type="nucleotide sequence ID" value="NZ_FOWX01000003.1"/>
</dbReference>
<name>A0A1I5LPR7_9PSED</name>
<sequence>MTAKARFWLTRGSLSAAALLLSILLGACGPTSADTASATADAANTDAERDSGVAIFAGGCFWCTEADFDKLPGVLSTTSGYIGGHLENPSYEQVSAGNSGHIEAVQVRFDPSQTSYAKLLEAYWPTIDPLTPNAQFCDHGPQYRSAIFYSTAEEQAQAEASKAALQASGRFNQSIVTEILPATTFYPAEDYHQDYYQNNPLRYAYYRNGCGRDKRLEQLWGKHD</sequence>
<protein>
    <recommendedName>
        <fullName evidence="4">Peptide methionine sulfoxide reductase MsrA</fullName>
        <shortName evidence="4">Protein-methionine-S-oxide reductase</shortName>
        <ecNumber evidence="4">1.8.4.11</ecNumber>
    </recommendedName>
    <alternativeName>
        <fullName evidence="4">Peptide-methionine (S)-S-oxide reductase</fullName>
        <shortName evidence="4">Peptide Met(O) reductase</shortName>
    </alternativeName>
</protein>
<dbReference type="AlphaFoldDB" id="A0A1I5LPR7"/>
<gene>
    <name evidence="4" type="primary">msrA</name>
    <name evidence="7" type="ORF">SAMN05216190_103163</name>
</gene>
<evidence type="ECO:0000256" key="1">
    <source>
        <dbReference type="ARBA" id="ARBA00023002"/>
    </source>
</evidence>
<dbReference type="InterPro" id="IPR036509">
    <property type="entry name" value="Met_Sox_Rdtase_MsrA_sf"/>
</dbReference>
<comment type="catalytic activity">
    <reaction evidence="3 4">
        <text>[thioredoxin]-disulfide + L-methionine + H2O = L-methionine (S)-S-oxide + [thioredoxin]-dithiol</text>
        <dbReference type="Rhea" id="RHEA:19993"/>
        <dbReference type="Rhea" id="RHEA-COMP:10698"/>
        <dbReference type="Rhea" id="RHEA-COMP:10700"/>
        <dbReference type="ChEBI" id="CHEBI:15377"/>
        <dbReference type="ChEBI" id="CHEBI:29950"/>
        <dbReference type="ChEBI" id="CHEBI:50058"/>
        <dbReference type="ChEBI" id="CHEBI:57844"/>
        <dbReference type="ChEBI" id="CHEBI:58772"/>
        <dbReference type="EC" id="1.8.4.11"/>
    </reaction>
</comment>
<dbReference type="HAMAP" id="MF_01401">
    <property type="entry name" value="MsrA"/>
    <property type="match status" value="1"/>
</dbReference>
<dbReference type="InterPro" id="IPR002569">
    <property type="entry name" value="Met_Sox_Rdtase_MsrA_dom"/>
</dbReference>
<dbReference type="STRING" id="289003.SAMN05216190_103163"/>
<dbReference type="PANTHER" id="PTHR43774:SF1">
    <property type="entry name" value="PEPTIDE METHIONINE SULFOXIDE REDUCTASE MSRA 2"/>
    <property type="match status" value="1"/>
</dbReference>
<feature type="chain" id="PRO_5011728138" description="Peptide methionine sulfoxide reductase MsrA" evidence="5">
    <location>
        <begin position="34"/>
        <end position="224"/>
    </location>
</feature>
<evidence type="ECO:0000256" key="3">
    <source>
        <dbReference type="ARBA" id="ARBA00048782"/>
    </source>
</evidence>
<keyword evidence="5" id="KW-0732">Signal</keyword>
<evidence type="ECO:0000256" key="4">
    <source>
        <dbReference type="HAMAP-Rule" id="MF_01401"/>
    </source>
</evidence>
<dbReference type="PANTHER" id="PTHR43774">
    <property type="entry name" value="PEPTIDE METHIONINE SULFOXIDE REDUCTASE"/>
    <property type="match status" value="1"/>
</dbReference>
<keyword evidence="8" id="KW-1185">Reference proteome</keyword>
<evidence type="ECO:0000313" key="7">
    <source>
        <dbReference type="EMBL" id="SFO99153.1"/>
    </source>
</evidence>
<dbReference type="SUPFAM" id="SSF55068">
    <property type="entry name" value="Peptide methionine sulfoxide reductase"/>
    <property type="match status" value="1"/>
</dbReference>
<feature type="domain" description="Peptide methionine sulphoxide reductase MsrA" evidence="6">
    <location>
        <begin position="54"/>
        <end position="204"/>
    </location>
</feature>
<dbReference type="NCBIfam" id="TIGR00401">
    <property type="entry name" value="msrA"/>
    <property type="match status" value="1"/>
</dbReference>
<dbReference type="Pfam" id="PF01625">
    <property type="entry name" value="PMSR"/>
    <property type="match status" value="1"/>
</dbReference>
<dbReference type="PROSITE" id="PS51257">
    <property type="entry name" value="PROKAR_LIPOPROTEIN"/>
    <property type="match status" value="1"/>
</dbReference>
<organism evidence="7 8">
    <name type="scientific">Pseudomonas borbori</name>
    <dbReference type="NCBI Taxonomy" id="289003"/>
    <lineage>
        <taxon>Bacteria</taxon>
        <taxon>Pseudomonadati</taxon>
        <taxon>Pseudomonadota</taxon>
        <taxon>Gammaproteobacteria</taxon>
        <taxon>Pseudomonadales</taxon>
        <taxon>Pseudomonadaceae</taxon>
        <taxon>Pseudomonas</taxon>
    </lineage>
</organism>
<comment type="catalytic activity">
    <reaction evidence="2 4">
        <text>L-methionyl-[protein] + [thioredoxin]-disulfide + H2O = L-methionyl-(S)-S-oxide-[protein] + [thioredoxin]-dithiol</text>
        <dbReference type="Rhea" id="RHEA:14217"/>
        <dbReference type="Rhea" id="RHEA-COMP:10698"/>
        <dbReference type="Rhea" id="RHEA-COMP:10700"/>
        <dbReference type="Rhea" id="RHEA-COMP:12313"/>
        <dbReference type="Rhea" id="RHEA-COMP:12315"/>
        <dbReference type="ChEBI" id="CHEBI:15377"/>
        <dbReference type="ChEBI" id="CHEBI:16044"/>
        <dbReference type="ChEBI" id="CHEBI:29950"/>
        <dbReference type="ChEBI" id="CHEBI:44120"/>
        <dbReference type="ChEBI" id="CHEBI:50058"/>
        <dbReference type="EC" id="1.8.4.11"/>
    </reaction>
</comment>
<dbReference type="Gene3D" id="3.30.1060.10">
    <property type="entry name" value="Peptide methionine sulphoxide reductase MsrA"/>
    <property type="match status" value="1"/>
</dbReference>
<feature type="active site" evidence="4">
    <location>
        <position position="60"/>
    </location>
</feature>
<dbReference type="OrthoDB" id="4174719at2"/>
<dbReference type="GO" id="GO:0033744">
    <property type="term" value="F:L-methionine:thioredoxin-disulfide S-oxidoreductase activity"/>
    <property type="evidence" value="ECO:0007669"/>
    <property type="project" value="RHEA"/>
</dbReference>
<evidence type="ECO:0000256" key="2">
    <source>
        <dbReference type="ARBA" id="ARBA00047806"/>
    </source>
</evidence>
<feature type="signal peptide" evidence="5">
    <location>
        <begin position="1"/>
        <end position="33"/>
    </location>
</feature>
<keyword evidence="1 4" id="KW-0560">Oxidoreductase</keyword>
<dbReference type="EMBL" id="FOWX01000003">
    <property type="protein sequence ID" value="SFO99153.1"/>
    <property type="molecule type" value="Genomic_DNA"/>
</dbReference>
<reference evidence="8" key="1">
    <citation type="submission" date="2016-10" db="EMBL/GenBank/DDBJ databases">
        <authorList>
            <person name="Varghese N."/>
            <person name="Submissions S."/>
        </authorList>
    </citation>
    <scope>NUCLEOTIDE SEQUENCE [LARGE SCALE GENOMIC DNA]</scope>
    <source>
        <strain evidence="8">DSM 17834</strain>
    </source>
</reference>
<dbReference type="GO" id="GO:0008113">
    <property type="term" value="F:peptide-methionine (S)-S-oxide reductase activity"/>
    <property type="evidence" value="ECO:0007669"/>
    <property type="project" value="UniProtKB-UniRule"/>
</dbReference>
<comment type="similarity">
    <text evidence="4">Belongs to the MsrA Met sulfoxide reductase family.</text>
</comment>
<dbReference type="Proteomes" id="UP000198784">
    <property type="component" value="Unassembled WGS sequence"/>
</dbReference>
<evidence type="ECO:0000259" key="6">
    <source>
        <dbReference type="Pfam" id="PF01625"/>
    </source>
</evidence>
<evidence type="ECO:0000256" key="5">
    <source>
        <dbReference type="SAM" id="SignalP"/>
    </source>
</evidence>
<dbReference type="EC" id="1.8.4.11" evidence="4"/>
<proteinExistence type="inferred from homology"/>
<accession>A0A1I5LPR7</accession>
<evidence type="ECO:0000313" key="8">
    <source>
        <dbReference type="Proteomes" id="UP000198784"/>
    </source>
</evidence>
<comment type="function">
    <text evidence="4">Has an important function as a repair enzyme for proteins that have been inactivated by oxidation. Catalyzes the reversible oxidation-reduction of methionine sulfoxide in proteins to methionine.</text>
</comment>